<evidence type="ECO:0000259" key="7">
    <source>
        <dbReference type="PROSITE" id="PS50089"/>
    </source>
</evidence>
<dbReference type="InterPro" id="IPR011016">
    <property type="entry name" value="Znf_RING-CH"/>
</dbReference>
<comment type="caution">
    <text evidence="8">The sequence shown here is derived from an EMBL/GenBank/DDBJ whole genome shotgun (WGS) entry which is preliminary data.</text>
</comment>
<evidence type="ECO:0000256" key="5">
    <source>
        <dbReference type="ARBA" id="ARBA00022833"/>
    </source>
</evidence>
<keyword evidence="9" id="KW-1185">Reference proteome</keyword>
<dbReference type="PANTHER" id="PTHR15710">
    <property type="entry name" value="E3 UBIQUITIN-PROTEIN LIGASE PRAJA"/>
    <property type="match status" value="1"/>
</dbReference>
<accession>A0ABR2DY75</accession>
<evidence type="ECO:0000313" key="9">
    <source>
        <dbReference type="Proteomes" id="UP001472677"/>
    </source>
</evidence>
<dbReference type="SUPFAM" id="SSF57850">
    <property type="entry name" value="RING/U-box"/>
    <property type="match status" value="1"/>
</dbReference>
<dbReference type="SMART" id="SM00184">
    <property type="entry name" value="RING"/>
    <property type="match status" value="1"/>
</dbReference>
<proteinExistence type="predicted"/>
<name>A0ABR2DY75_9ROSI</name>
<reference evidence="8 9" key="1">
    <citation type="journal article" date="2024" name="G3 (Bethesda)">
        <title>Genome assembly of Hibiscus sabdariffa L. provides insights into metabolisms of medicinal natural products.</title>
        <authorList>
            <person name="Kim T."/>
        </authorList>
    </citation>
    <scope>NUCLEOTIDE SEQUENCE [LARGE SCALE GENOMIC DNA]</scope>
    <source>
        <strain evidence="8">TK-2024</strain>
        <tissue evidence="8">Old leaves</tissue>
    </source>
</reference>
<comment type="catalytic activity">
    <reaction evidence="1">
        <text>S-ubiquitinyl-[E2 ubiquitin-conjugating enzyme]-L-cysteine + [acceptor protein]-L-lysine = [E2 ubiquitin-conjugating enzyme]-L-cysteine + N(6)-ubiquitinyl-[acceptor protein]-L-lysine.</text>
        <dbReference type="EC" id="2.3.2.27"/>
    </reaction>
</comment>
<keyword evidence="3" id="KW-0479">Metal-binding</keyword>
<evidence type="ECO:0000256" key="6">
    <source>
        <dbReference type="PROSITE-ProRule" id="PRU00175"/>
    </source>
</evidence>
<dbReference type="EC" id="2.3.2.27" evidence="2"/>
<dbReference type="InterPro" id="IPR013083">
    <property type="entry name" value="Znf_RING/FYVE/PHD"/>
</dbReference>
<keyword evidence="4 6" id="KW-0863">Zinc-finger</keyword>
<evidence type="ECO:0000256" key="2">
    <source>
        <dbReference type="ARBA" id="ARBA00012483"/>
    </source>
</evidence>
<evidence type="ECO:0000256" key="3">
    <source>
        <dbReference type="ARBA" id="ARBA00022723"/>
    </source>
</evidence>
<evidence type="ECO:0000256" key="4">
    <source>
        <dbReference type="ARBA" id="ARBA00022771"/>
    </source>
</evidence>
<feature type="domain" description="RING-type" evidence="7">
    <location>
        <begin position="179"/>
        <end position="220"/>
    </location>
</feature>
<protein>
    <recommendedName>
        <fullName evidence="2">RING-type E3 ubiquitin transferase</fullName>
        <ecNumber evidence="2">2.3.2.27</ecNumber>
    </recommendedName>
</protein>
<gene>
    <name evidence="8" type="ORF">V6N12_061824</name>
</gene>
<dbReference type="Pfam" id="PF13639">
    <property type="entry name" value="zf-RING_2"/>
    <property type="match status" value="1"/>
</dbReference>
<evidence type="ECO:0000313" key="8">
    <source>
        <dbReference type="EMBL" id="KAK8548922.1"/>
    </source>
</evidence>
<dbReference type="PROSITE" id="PS50089">
    <property type="entry name" value="ZF_RING_2"/>
    <property type="match status" value="1"/>
</dbReference>
<keyword evidence="5" id="KW-0862">Zinc</keyword>
<evidence type="ECO:0000256" key="1">
    <source>
        <dbReference type="ARBA" id="ARBA00000900"/>
    </source>
</evidence>
<sequence length="225" mass="25355">MASVYDVFVHHVFPSQIIRETHAVPSSQFQVELTLDFTLLFRCLDSVPLLSFPVAARETVAFDLMLLHQRNRLHQVLAPVFTGLGISASYDDTMVDTIIRRGLEIAEWTFEMGFNCTVLRLDSVIHATVMVSAACLEFIMSRFPAEEMETSDHGMVPALESSVEEMITTVRVDGGDDDCTICLEGFEGGSYAARMPCSHVFHGECIEEWLKQSHYCPVCRFEMPY</sequence>
<dbReference type="Gene3D" id="3.30.40.10">
    <property type="entry name" value="Zinc/RING finger domain, C3HC4 (zinc finger)"/>
    <property type="match status" value="1"/>
</dbReference>
<dbReference type="PANTHER" id="PTHR15710:SF59">
    <property type="entry name" value="E3 UBIQUITIN-PROTEIN LIGASE SDIR1-LIKE"/>
    <property type="match status" value="1"/>
</dbReference>
<dbReference type="SMART" id="SM00744">
    <property type="entry name" value="RINGv"/>
    <property type="match status" value="1"/>
</dbReference>
<dbReference type="InterPro" id="IPR001841">
    <property type="entry name" value="Znf_RING"/>
</dbReference>
<dbReference type="EMBL" id="JBBPBM010000021">
    <property type="protein sequence ID" value="KAK8548922.1"/>
    <property type="molecule type" value="Genomic_DNA"/>
</dbReference>
<dbReference type="Proteomes" id="UP001472677">
    <property type="component" value="Unassembled WGS sequence"/>
</dbReference>
<organism evidence="8 9">
    <name type="scientific">Hibiscus sabdariffa</name>
    <name type="common">roselle</name>
    <dbReference type="NCBI Taxonomy" id="183260"/>
    <lineage>
        <taxon>Eukaryota</taxon>
        <taxon>Viridiplantae</taxon>
        <taxon>Streptophyta</taxon>
        <taxon>Embryophyta</taxon>
        <taxon>Tracheophyta</taxon>
        <taxon>Spermatophyta</taxon>
        <taxon>Magnoliopsida</taxon>
        <taxon>eudicotyledons</taxon>
        <taxon>Gunneridae</taxon>
        <taxon>Pentapetalae</taxon>
        <taxon>rosids</taxon>
        <taxon>malvids</taxon>
        <taxon>Malvales</taxon>
        <taxon>Malvaceae</taxon>
        <taxon>Malvoideae</taxon>
        <taxon>Hibiscus</taxon>
    </lineage>
</organism>